<evidence type="ECO:0000313" key="6">
    <source>
        <dbReference type="EMBL" id="CAB5039230.1"/>
    </source>
</evidence>
<evidence type="ECO:0000259" key="4">
    <source>
        <dbReference type="Pfam" id="PF01571"/>
    </source>
</evidence>
<dbReference type="SUPFAM" id="SSF103025">
    <property type="entry name" value="Folate-binding domain"/>
    <property type="match status" value="1"/>
</dbReference>
<dbReference type="Gene3D" id="2.40.30.160">
    <property type="match status" value="1"/>
</dbReference>
<evidence type="ECO:0000256" key="2">
    <source>
        <dbReference type="ARBA" id="ARBA00022946"/>
    </source>
</evidence>
<dbReference type="AlphaFoldDB" id="A0A6J7F3C8"/>
<dbReference type="GO" id="GO:0005739">
    <property type="term" value="C:mitochondrion"/>
    <property type="evidence" value="ECO:0007669"/>
    <property type="project" value="UniProtKB-SubCell"/>
</dbReference>
<evidence type="ECO:0000313" key="5">
    <source>
        <dbReference type="EMBL" id="CAB4888005.1"/>
    </source>
</evidence>
<comment type="subcellular location">
    <subcellularLocation>
        <location evidence="1">Mitochondrion</location>
    </subcellularLocation>
</comment>
<gene>
    <name evidence="5" type="ORF">UFOPK3495_00094</name>
    <name evidence="6" type="ORF">UFOPK4237_00956</name>
</gene>
<keyword evidence="2" id="KW-0809">Transit peptide</keyword>
<feature type="domain" description="GCVT N-terminal" evidence="4">
    <location>
        <begin position="24"/>
        <end position="131"/>
    </location>
</feature>
<dbReference type="InterPro" id="IPR029043">
    <property type="entry name" value="GcvT/YgfZ_C"/>
</dbReference>
<name>A0A6J7F3C8_9ZZZZ</name>
<dbReference type="PANTHER" id="PTHR22602">
    <property type="entry name" value="TRANSFERASE CAF17, MITOCHONDRIAL-RELATED"/>
    <property type="match status" value="1"/>
</dbReference>
<dbReference type="InterPro" id="IPR027266">
    <property type="entry name" value="TrmE/GcvT-like"/>
</dbReference>
<dbReference type="Gene3D" id="3.30.1360.120">
    <property type="entry name" value="Probable tRNA modification gtpase trme, domain 1"/>
    <property type="match status" value="1"/>
</dbReference>
<evidence type="ECO:0000256" key="1">
    <source>
        <dbReference type="ARBA" id="ARBA00004173"/>
    </source>
</evidence>
<dbReference type="GO" id="GO:0016226">
    <property type="term" value="P:iron-sulfur cluster assembly"/>
    <property type="evidence" value="ECO:0007669"/>
    <property type="project" value="TreeGrafter"/>
</dbReference>
<dbReference type="NCBIfam" id="TIGR03317">
    <property type="entry name" value="ygfZ_signature"/>
    <property type="match status" value="1"/>
</dbReference>
<reference evidence="5" key="1">
    <citation type="submission" date="2020-05" db="EMBL/GenBank/DDBJ databases">
        <authorList>
            <person name="Chiriac C."/>
            <person name="Salcher M."/>
            <person name="Ghai R."/>
            <person name="Kavagutti S V."/>
        </authorList>
    </citation>
    <scope>NUCLEOTIDE SEQUENCE</scope>
</reference>
<dbReference type="SUPFAM" id="SSF101790">
    <property type="entry name" value="Aminomethyltransferase beta-barrel domain"/>
    <property type="match status" value="1"/>
</dbReference>
<dbReference type="InterPro" id="IPR006222">
    <property type="entry name" value="GCVT_N"/>
</dbReference>
<keyword evidence="3" id="KW-0496">Mitochondrion</keyword>
<dbReference type="EMBL" id="CAFBMC010000003">
    <property type="protein sequence ID" value="CAB4888005.1"/>
    <property type="molecule type" value="Genomic_DNA"/>
</dbReference>
<dbReference type="InterPro" id="IPR017703">
    <property type="entry name" value="YgfZ/GCV_T_CS"/>
</dbReference>
<dbReference type="InterPro" id="IPR045179">
    <property type="entry name" value="YgfZ/GcvT"/>
</dbReference>
<organism evidence="5">
    <name type="scientific">freshwater metagenome</name>
    <dbReference type="NCBI Taxonomy" id="449393"/>
    <lineage>
        <taxon>unclassified sequences</taxon>
        <taxon>metagenomes</taxon>
        <taxon>ecological metagenomes</taxon>
    </lineage>
</organism>
<dbReference type="Pfam" id="PF01571">
    <property type="entry name" value="GCV_T"/>
    <property type="match status" value="1"/>
</dbReference>
<dbReference type="PIRSF" id="PIRSF006487">
    <property type="entry name" value="GcvT"/>
    <property type="match status" value="1"/>
</dbReference>
<accession>A0A6J7F3C8</accession>
<protein>
    <submittedName>
        <fullName evidence="5">Unannotated protein</fullName>
    </submittedName>
</protein>
<evidence type="ECO:0000256" key="3">
    <source>
        <dbReference type="ARBA" id="ARBA00023128"/>
    </source>
</evidence>
<dbReference type="EMBL" id="CAFBPZ010000059">
    <property type="protein sequence ID" value="CAB5039230.1"/>
    <property type="molecule type" value="Genomic_DNA"/>
</dbReference>
<proteinExistence type="predicted"/>
<dbReference type="PANTHER" id="PTHR22602:SF0">
    <property type="entry name" value="TRANSFERASE CAF17, MITOCHONDRIAL-RELATED"/>
    <property type="match status" value="1"/>
</dbReference>
<sequence length="318" mass="34739">MRVAPSEVIFDQGMPWHCGDPLGEQRLLAQGVGIVDLSNRSVLTVTGPDRLSWLNDLITQLVNALQPGESALGLILSPNGHVEYELHLVDDGDTAWIVTQPGQAETLLAYLNSMRFMLRVEVADVSADFAVVWEPKSVVDPDFPSWLVPQPFAARGFAGREVVIPRAELEDRLALAPEAGSWALEALRVSAGMPRMNCETDHRTIPNEVNWLNSAVHLNKGCYRGQETVAKVNNLGQPPRRLTLLHLDGSAEELPVHGDVISLNGKPVGWIGTAARHYEEGMVALAILKRNVGVGEELLVEHDSIVITAVEDPAPTKW</sequence>